<reference evidence="1" key="2">
    <citation type="submission" date="2019-06" db="EMBL/GenBank/DDBJ databases">
        <title>Genomics analysis of Aphanomyces spp. identifies a new class of oomycete effector associated with host adaptation.</title>
        <authorList>
            <person name="Gaulin E."/>
        </authorList>
    </citation>
    <scope>NUCLEOTIDE SEQUENCE</scope>
    <source>
        <strain evidence="1">CBS 578.67</strain>
    </source>
</reference>
<name>A0A485KK38_9STRA</name>
<evidence type="ECO:0000313" key="1">
    <source>
        <dbReference type="EMBL" id="KAF0701152.1"/>
    </source>
</evidence>
<gene>
    <name evidence="2" type="primary">Aste57867_8340</name>
    <name evidence="1" type="ORF">As57867_008308</name>
    <name evidence="2" type="ORF">ASTE57867_8340</name>
</gene>
<accession>A0A485KK38</accession>
<dbReference type="AlphaFoldDB" id="A0A485KK38"/>
<keyword evidence="3" id="KW-1185">Reference proteome</keyword>
<dbReference type="Proteomes" id="UP000332933">
    <property type="component" value="Unassembled WGS sequence"/>
</dbReference>
<proteinExistence type="predicted"/>
<dbReference type="EMBL" id="CAADRA010005121">
    <property type="protein sequence ID" value="VFT85227.1"/>
    <property type="molecule type" value="Genomic_DNA"/>
</dbReference>
<dbReference type="EMBL" id="VJMH01005100">
    <property type="protein sequence ID" value="KAF0701152.1"/>
    <property type="molecule type" value="Genomic_DNA"/>
</dbReference>
<evidence type="ECO:0000313" key="2">
    <source>
        <dbReference type="EMBL" id="VFT85227.1"/>
    </source>
</evidence>
<sequence>MQLEMAMLEFKWDVTFGLVEASDVAVPTSFVVLPCKSLSEDNVDATKVTSFVAQLWNTGKTLQSIKGSSYLYLIDEATESVVVPDEKDSIYPIAIPTRDANSFLLMNLPLIQSTFKSFKKASTATGWLQRLHVLSKSPNHKIGAEKKKDWTKEVERAIADLSEPSVSFQVLEEALNEPAAFVRGAALRELKRFFNEHDTRHSFGGLMRVISNQGRVIWTTEARVLAMDMQADELATTTIKNIQQKLNQSMP</sequence>
<protein>
    <submittedName>
        <fullName evidence="2">Aste57867_8340 protein</fullName>
    </submittedName>
</protein>
<evidence type="ECO:0000313" key="3">
    <source>
        <dbReference type="Proteomes" id="UP000332933"/>
    </source>
</evidence>
<reference evidence="2 3" key="1">
    <citation type="submission" date="2019-03" db="EMBL/GenBank/DDBJ databases">
        <authorList>
            <person name="Gaulin E."/>
            <person name="Dumas B."/>
        </authorList>
    </citation>
    <scope>NUCLEOTIDE SEQUENCE [LARGE SCALE GENOMIC DNA]</scope>
    <source>
        <strain evidence="2">CBS 568.67</strain>
    </source>
</reference>
<organism evidence="2 3">
    <name type="scientific">Aphanomyces stellatus</name>
    <dbReference type="NCBI Taxonomy" id="120398"/>
    <lineage>
        <taxon>Eukaryota</taxon>
        <taxon>Sar</taxon>
        <taxon>Stramenopiles</taxon>
        <taxon>Oomycota</taxon>
        <taxon>Saprolegniomycetes</taxon>
        <taxon>Saprolegniales</taxon>
        <taxon>Verrucalvaceae</taxon>
        <taxon>Aphanomyces</taxon>
    </lineage>
</organism>